<name>A0A7J4TGT3_9EURY</name>
<organism evidence="1 2">
    <name type="scientific">Methanobacterium subterraneum</name>
    <dbReference type="NCBI Taxonomy" id="59277"/>
    <lineage>
        <taxon>Archaea</taxon>
        <taxon>Methanobacteriati</taxon>
        <taxon>Methanobacteriota</taxon>
        <taxon>Methanomada group</taxon>
        <taxon>Methanobacteria</taxon>
        <taxon>Methanobacteriales</taxon>
        <taxon>Methanobacteriaceae</taxon>
        <taxon>Methanobacterium</taxon>
    </lineage>
</organism>
<gene>
    <name evidence="1" type="ORF">HA271_02035</name>
</gene>
<proteinExistence type="predicted"/>
<sequence>MFGPKVYQQQLDELGIDGMEIDVSTIEGAMQTLNELEDYESILKKMRHNIRTDIRNIRKEYLILIKELEPSPEENHKRSAKEVQKRIKKKKSILKKRNTRIRSYELIETMVDNYLTQIDDARIYIRNSIERRVG</sequence>
<comment type="caution">
    <text evidence="1">The sequence shown here is derived from an EMBL/GenBank/DDBJ whole genome shotgun (WGS) entry which is preliminary data.</text>
</comment>
<reference evidence="2" key="1">
    <citation type="journal article" date="2020" name="bioRxiv">
        <title>A rank-normalized archaeal taxonomy based on genome phylogeny resolves widespread incomplete and uneven classifications.</title>
        <authorList>
            <person name="Rinke C."/>
            <person name="Chuvochina M."/>
            <person name="Mussig A.J."/>
            <person name="Chaumeil P.-A."/>
            <person name="Waite D.W."/>
            <person name="Whitman W.B."/>
            <person name="Parks D.H."/>
            <person name="Hugenholtz P."/>
        </authorList>
    </citation>
    <scope>NUCLEOTIDE SEQUENCE [LARGE SCALE GENOMIC DNA]</scope>
</reference>
<dbReference type="EMBL" id="DUHE01000059">
    <property type="protein sequence ID" value="HII83628.1"/>
    <property type="molecule type" value="Genomic_DNA"/>
</dbReference>
<evidence type="ECO:0000313" key="1">
    <source>
        <dbReference type="EMBL" id="HII83628.1"/>
    </source>
</evidence>
<accession>A0A7J4TGT3</accession>
<evidence type="ECO:0000313" key="2">
    <source>
        <dbReference type="Proteomes" id="UP000586031"/>
    </source>
</evidence>
<protein>
    <submittedName>
        <fullName evidence="1">Uncharacterized protein</fullName>
    </submittedName>
</protein>
<dbReference type="Proteomes" id="UP000586031">
    <property type="component" value="Unassembled WGS sequence"/>
</dbReference>
<dbReference type="AlphaFoldDB" id="A0A7J4TGT3"/>